<evidence type="ECO:0000313" key="2">
    <source>
        <dbReference type="Proteomes" id="UP000680679"/>
    </source>
</evidence>
<protein>
    <submittedName>
        <fullName evidence="1">Uncharacterized protein</fullName>
    </submittedName>
</protein>
<organism evidence="1 2">
    <name type="scientific">Allochromatium tepidum</name>
    <dbReference type="NCBI Taxonomy" id="553982"/>
    <lineage>
        <taxon>Bacteria</taxon>
        <taxon>Pseudomonadati</taxon>
        <taxon>Pseudomonadota</taxon>
        <taxon>Gammaproteobacteria</taxon>
        <taxon>Chromatiales</taxon>
        <taxon>Chromatiaceae</taxon>
        <taxon>Allochromatium</taxon>
    </lineage>
</organism>
<geneLocation type="plasmid" evidence="1 2">
    <name>pAt1</name>
</geneLocation>
<proteinExistence type="predicted"/>
<reference evidence="1 2" key="1">
    <citation type="submission" date="2021-04" db="EMBL/GenBank/DDBJ databases">
        <title>Complete genome sequencing of Allochromatium tepidum strain NZ.</title>
        <authorList>
            <person name="Tsukatani Y."/>
            <person name="Mori H."/>
        </authorList>
    </citation>
    <scope>NUCLEOTIDE SEQUENCE [LARGE SCALE GENOMIC DNA]</scope>
    <source>
        <strain evidence="1 2">NZ</strain>
        <plasmid evidence="1 2">pAt1</plasmid>
    </source>
</reference>
<evidence type="ECO:0000313" key="1">
    <source>
        <dbReference type="EMBL" id="BCU08372.1"/>
    </source>
</evidence>
<gene>
    <name evidence="1" type="ORF">Atep_30490</name>
</gene>
<sequence>MLNTDASFNAAAPSPRSLLLWPFLTTLGLLLLAESVRAAPCWAMPLPASAAGGHGLHNDPLLAVKLAESWMDANAITACQRRAEDIVLF</sequence>
<keyword evidence="1" id="KW-0614">Plasmid</keyword>
<keyword evidence="2" id="KW-1185">Reference proteome</keyword>
<dbReference type="EMBL" id="AP024564">
    <property type="protein sequence ID" value="BCU08372.1"/>
    <property type="molecule type" value="Genomic_DNA"/>
</dbReference>
<dbReference type="RefSeq" id="WP_213382259.1">
    <property type="nucleotide sequence ID" value="NZ_AP024564.1"/>
</dbReference>
<dbReference type="Proteomes" id="UP000680679">
    <property type="component" value="Plasmid pAt1"/>
</dbReference>
<accession>A0ABM7QR27</accession>
<name>A0ABM7QR27_9GAMM</name>